<keyword evidence="1" id="KW-1133">Transmembrane helix</keyword>
<sequence length="418" mass="47173">MVLLSVARALYLRRLGRKKAIRLLLVVFVLFNVYDVVRIHQHLARERGYAPRRRRAAQERVYIAGMHFNNGELLKAHWNNAVLELTELFGPANVFVSVHESGSWDDSKEALRDLDHQLESRGVPHRVVMSDVTHADEIAKGGAAAEGEGETGWIETPRGAKELRRIPYLAKLRNKTLQDLFDLYKKGVIFDKVLFLNDVVFTTEDIVTLMDTNDGAYAAACSLDFAKPPLYYDTFALRDAEGSAHIMQTWPYFKARESRSPLVNNHDAVPVTSCWNGIVVMPADPFVSPTKLRFRGIPDSLALQHLEGSECCLIHADNPLSRTLGVYVNPRVRVGYSLPAYQAVHPAAGAASWVAAADIFFGLWTNRIKRWTRVSFEGWVVRARVAEWQKEDMARHEPGVFCLINEMQVLAENGWAHV</sequence>
<proteinExistence type="predicted"/>
<dbReference type="Proteomes" id="UP000235728">
    <property type="component" value="Unassembled WGS sequence"/>
</dbReference>
<name>A0A2N6NFX3_BEABA</name>
<dbReference type="Pfam" id="PF11735">
    <property type="entry name" value="CAP59_mtransfer"/>
    <property type="match status" value="1"/>
</dbReference>
<dbReference type="OMA" id="YIASMHW"/>
<keyword evidence="1" id="KW-0812">Transmembrane</keyword>
<evidence type="ECO:0000313" key="2">
    <source>
        <dbReference type="EMBL" id="PMB66185.1"/>
    </source>
</evidence>
<protein>
    <recommendedName>
        <fullName evidence="4">Polysaccharide export protein</fullName>
    </recommendedName>
</protein>
<dbReference type="PANTHER" id="PTHR34144:SF7">
    <property type="entry name" value="EXPORT PROTEIN (CAP59), PUTATIVE (AFU_ORTHOLOGUE AFUA_7G05020)-RELATED"/>
    <property type="match status" value="1"/>
</dbReference>
<dbReference type="PANTHER" id="PTHR34144">
    <property type="entry name" value="CHROMOSOME 8, WHOLE GENOME SHOTGUN SEQUENCE"/>
    <property type="match status" value="1"/>
</dbReference>
<keyword evidence="1" id="KW-0472">Membrane</keyword>
<evidence type="ECO:0000313" key="3">
    <source>
        <dbReference type="Proteomes" id="UP000235728"/>
    </source>
</evidence>
<reference evidence="2 3" key="1">
    <citation type="journal article" date="2016" name="Appl. Microbiol. Biotechnol.">
        <title>Characterization of T-DNA insertion mutants with decreased virulence in the entomopathogenic fungus Beauveria bassiana JEF-007.</title>
        <authorList>
            <person name="Kim S."/>
            <person name="Lee S.J."/>
            <person name="Nai Y.S."/>
            <person name="Yu J.S."/>
            <person name="Lee M.R."/>
            <person name="Yang Y.T."/>
            <person name="Kim J.S."/>
        </authorList>
    </citation>
    <scope>NUCLEOTIDE SEQUENCE [LARGE SCALE GENOMIC DNA]</scope>
    <source>
        <strain evidence="2 3">JEF-007</strain>
    </source>
</reference>
<evidence type="ECO:0000256" key="1">
    <source>
        <dbReference type="SAM" id="Phobius"/>
    </source>
</evidence>
<organism evidence="2 3">
    <name type="scientific">Beauveria bassiana</name>
    <name type="common">White muscardine disease fungus</name>
    <name type="synonym">Tritirachium shiotae</name>
    <dbReference type="NCBI Taxonomy" id="176275"/>
    <lineage>
        <taxon>Eukaryota</taxon>
        <taxon>Fungi</taxon>
        <taxon>Dikarya</taxon>
        <taxon>Ascomycota</taxon>
        <taxon>Pezizomycotina</taxon>
        <taxon>Sordariomycetes</taxon>
        <taxon>Hypocreomycetidae</taxon>
        <taxon>Hypocreales</taxon>
        <taxon>Cordycipitaceae</taxon>
        <taxon>Beauveria</taxon>
    </lineage>
</organism>
<gene>
    <name evidence="2" type="ORF">BM221_008387</name>
</gene>
<evidence type="ECO:0008006" key="4">
    <source>
        <dbReference type="Google" id="ProtNLM"/>
    </source>
</evidence>
<accession>A0A2N6NFX3</accession>
<feature type="transmembrane region" description="Helical" evidence="1">
    <location>
        <begin position="20"/>
        <end position="37"/>
    </location>
</feature>
<dbReference type="EMBL" id="MRVG01000009">
    <property type="protein sequence ID" value="PMB66185.1"/>
    <property type="molecule type" value="Genomic_DNA"/>
</dbReference>
<comment type="caution">
    <text evidence="2">The sequence shown here is derived from an EMBL/GenBank/DDBJ whole genome shotgun (WGS) entry which is preliminary data.</text>
</comment>
<dbReference type="InterPro" id="IPR021047">
    <property type="entry name" value="Mannosyltransferase_CMT1"/>
</dbReference>
<dbReference type="AlphaFoldDB" id="A0A2N6NFX3"/>